<keyword evidence="4 7" id="KW-0347">Helicase</keyword>
<feature type="compositionally biased region" description="Low complexity" evidence="9">
    <location>
        <begin position="397"/>
        <end position="408"/>
    </location>
</feature>
<evidence type="ECO:0000259" key="10">
    <source>
        <dbReference type="PROSITE" id="PS51192"/>
    </source>
</evidence>
<protein>
    <recommendedName>
        <fullName evidence="7">ATP-dependent RNA helicase RhlE</fullName>
        <ecNumber evidence="7">3.6.4.13</ecNumber>
    </recommendedName>
</protein>
<evidence type="ECO:0000256" key="6">
    <source>
        <dbReference type="ARBA" id="ARBA00047984"/>
    </source>
</evidence>
<dbReference type="PROSITE" id="PS00039">
    <property type="entry name" value="DEAD_ATP_HELICASE"/>
    <property type="match status" value="1"/>
</dbReference>
<dbReference type="InterPro" id="IPR014014">
    <property type="entry name" value="RNA_helicase_DEAD_Q_motif"/>
</dbReference>
<dbReference type="PROSITE" id="PS51194">
    <property type="entry name" value="HELICASE_CTER"/>
    <property type="match status" value="1"/>
</dbReference>
<evidence type="ECO:0000313" key="13">
    <source>
        <dbReference type="EMBL" id="RDE52006.1"/>
    </source>
</evidence>
<dbReference type="InterPro" id="IPR027417">
    <property type="entry name" value="P-loop_NTPase"/>
</dbReference>
<dbReference type="HAMAP" id="MF_00968">
    <property type="entry name" value="DEAD_helicase_RhlE"/>
    <property type="match status" value="1"/>
</dbReference>
<feature type="short sequence motif" description="Q motif" evidence="8">
    <location>
        <begin position="14"/>
        <end position="42"/>
    </location>
</feature>
<name>A0A369XT73_9PROT</name>
<feature type="domain" description="Helicase ATP-binding" evidence="10">
    <location>
        <begin position="45"/>
        <end position="225"/>
    </location>
</feature>
<dbReference type="InterPro" id="IPR044742">
    <property type="entry name" value="DEAD/DEAH_RhlB"/>
</dbReference>
<evidence type="ECO:0000256" key="2">
    <source>
        <dbReference type="ARBA" id="ARBA00022741"/>
    </source>
</evidence>
<dbReference type="InterPro" id="IPR011545">
    <property type="entry name" value="DEAD/DEAH_box_helicase_dom"/>
</dbReference>
<comment type="catalytic activity">
    <reaction evidence="6 7">
        <text>ATP + H2O = ADP + phosphate + H(+)</text>
        <dbReference type="Rhea" id="RHEA:13065"/>
        <dbReference type="ChEBI" id="CHEBI:15377"/>
        <dbReference type="ChEBI" id="CHEBI:15378"/>
        <dbReference type="ChEBI" id="CHEBI:30616"/>
        <dbReference type="ChEBI" id="CHEBI:43474"/>
        <dbReference type="ChEBI" id="CHEBI:456216"/>
        <dbReference type="EC" id="3.6.4.13"/>
    </reaction>
</comment>
<dbReference type="SUPFAM" id="SSF52540">
    <property type="entry name" value="P-loop containing nucleoside triphosphate hydrolases"/>
    <property type="match status" value="1"/>
</dbReference>
<keyword evidence="7" id="KW-0690">Ribosome biogenesis</keyword>
<sequence>MPQQVVHRRFTLTQSFSALGLSAELTRVVAEQGYTEPTPVQAQAIPLILEGRDVLAGAQTGTGKTAGFTLPLLQRLATMPARASANAQPRQRVRALILTPTRELAAQIEESVRTYGKYMSLKTTLIYGGVNINPQIDALRRGVDILVATPGRLLDHLQQKTVELSNVEILVLDEADRMLDMGFIRDIRRVLALLPAKRQNLLFSATFSEEIRKLADGLLHNPAMVEVARRNAESELVAQRVHPVDSWCKRDLLVHLVSSGDWKQVLVFTRMKSGANRLSEYLCKAGIEATAIHGNKSQPARTRALAGFKNGTVRVLVATDIAARGLDIEELPHVVNFELPNVPEDYVHRIGRTGRAGSSGEALSLVCAEERPLLAAIEKLLTRRIEKQVVEGFEPGTTPAPAVTTPAPRGSHDGQRRGAGPGHDGRARAPAKTQAKAATPPARPGATSSPARANPSAAHNPPPPRAPQRPRADGGAATAALFRGPARRGS</sequence>
<evidence type="ECO:0000313" key="14">
    <source>
        <dbReference type="Proteomes" id="UP000253831"/>
    </source>
</evidence>
<evidence type="ECO:0000259" key="11">
    <source>
        <dbReference type="PROSITE" id="PS51194"/>
    </source>
</evidence>
<dbReference type="CDD" id="cd00268">
    <property type="entry name" value="DEADc"/>
    <property type="match status" value="1"/>
</dbReference>
<organism evidence="13 14">
    <name type="scientific">Candidatus Accumulibacter meliphilus</name>
    <dbReference type="NCBI Taxonomy" id="2211374"/>
    <lineage>
        <taxon>Bacteria</taxon>
        <taxon>Pseudomonadati</taxon>
        <taxon>Pseudomonadota</taxon>
        <taxon>Betaproteobacteria</taxon>
        <taxon>Candidatus Accumulibacter</taxon>
    </lineage>
</organism>
<feature type="compositionally biased region" description="Low complexity" evidence="9">
    <location>
        <begin position="428"/>
        <end position="440"/>
    </location>
</feature>
<evidence type="ECO:0000259" key="12">
    <source>
        <dbReference type="PROSITE" id="PS51195"/>
    </source>
</evidence>
<evidence type="ECO:0000256" key="3">
    <source>
        <dbReference type="ARBA" id="ARBA00022801"/>
    </source>
</evidence>
<dbReference type="SMART" id="SM00487">
    <property type="entry name" value="DEXDc"/>
    <property type="match status" value="1"/>
</dbReference>
<evidence type="ECO:0000256" key="7">
    <source>
        <dbReference type="HAMAP-Rule" id="MF_00968"/>
    </source>
</evidence>
<keyword evidence="1 7" id="KW-0963">Cytoplasm</keyword>
<dbReference type="GO" id="GO:0005829">
    <property type="term" value="C:cytosol"/>
    <property type="evidence" value="ECO:0007669"/>
    <property type="project" value="TreeGrafter"/>
</dbReference>
<proteinExistence type="inferred from homology"/>
<dbReference type="GO" id="GO:0016887">
    <property type="term" value="F:ATP hydrolysis activity"/>
    <property type="evidence" value="ECO:0007669"/>
    <property type="project" value="RHEA"/>
</dbReference>
<dbReference type="InterPro" id="IPR001650">
    <property type="entry name" value="Helicase_C-like"/>
</dbReference>
<dbReference type="CDD" id="cd18787">
    <property type="entry name" value="SF2_C_DEAD"/>
    <property type="match status" value="1"/>
</dbReference>
<dbReference type="PANTHER" id="PTHR47959">
    <property type="entry name" value="ATP-DEPENDENT RNA HELICASE RHLE-RELATED"/>
    <property type="match status" value="1"/>
</dbReference>
<evidence type="ECO:0000256" key="9">
    <source>
        <dbReference type="SAM" id="MobiDB-lite"/>
    </source>
</evidence>
<feature type="domain" description="Helicase C-terminal" evidence="11">
    <location>
        <begin position="252"/>
        <end position="397"/>
    </location>
</feature>
<reference evidence="13 14" key="1">
    <citation type="submission" date="2018-05" db="EMBL/GenBank/DDBJ databases">
        <title>Integrated omic analyses show evidence that a Ca. Accumulibacter phosphatis strain performs denitrification under micro-aerobic conditions.</title>
        <authorList>
            <person name="Camejo P.Y."/>
            <person name="Katherine M.D."/>
            <person name="Daniel N.R."/>
        </authorList>
    </citation>
    <scope>NUCLEOTIDE SEQUENCE [LARGE SCALE GENOMIC DNA]</scope>
    <source>
        <strain evidence="13">UW-LDO-IC</strain>
    </source>
</reference>
<feature type="region of interest" description="Disordered" evidence="9">
    <location>
        <begin position="392"/>
        <end position="490"/>
    </location>
</feature>
<dbReference type="SMART" id="SM00490">
    <property type="entry name" value="HELICc"/>
    <property type="match status" value="1"/>
</dbReference>
<dbReference type="Proteomes" id="UP000253831">
    <property type="component" value="Unassembled WGS sequence"/>
</dbReference>
<dbReference type="GO" id="GO:0003676">
    <property type="term" value="F:nucleic acid binding"/>
    <property type="evidence" value="ECO:0007669"/>
    <property type="project" value="InterPro"/>
</dbReference>
<dbReference type="EC" id="3.6.4.13" evidence="7"/>
<feature type="domain" description="DEAD-box RNA helicase Q" evidence="12">
    <location>
        <begin position="14"/>
        <end position="42"/>
    </location>
</feature>
<dbReference type="Gene3D" id="3.40.50.300">
    <property type="entry name" value="P-loop containing nucleotide triphosphate hydrolases"/>
    <property type="match status" value="2"/>
</dbReference>
<dbReference type="Pfam" id="PF00270">
    <property type="entry name" value="DEAD"/>
    <property type="match status" value="1"/>
</dbReference>
<dbReference type="EMBL" id="QPGA01000003">
    <property type="protein sequence ID" value="RDE52006.1"/>
    <property type="molecule type" value="Genomic_DNA"/>
</dbReference>
<dbReference type="GO" id="GO:0003724">
    <property type="term" value="F:RNA helicase activity"/>
    <property type="evidence" value="ECO:0007669"/>
    <property type="project" value="UniProtKB-UniRule"/>
</dbReference>
<evidence type="ECO:0000256" key="1">
    <source>
        <dbReference type="ARBA" id="ARBA00022490"/>
    </source>
</evidence>
<dbReference type="InterPro" id="IPR014001">
    <property type="entry name" value="Helicase_ATP-bd"/>
</dbReference>
<dbReference type="PROSITE" id="PS51195">
    <property type="entry name" value="Q_MOTIF"/>
    <property type="match status" value="1"/>
</dbReference>
<dbReference type="PANTHER" id="PTHR47959:SF13">
    <property type="entry name" value="ATP-DEPENDENT RNA HELICASE RHLE"/>
    <property type="match status" value="1"/>
</dbReference>
<dbReference type="InterPro" id="IPR050079">
    <property type="entry name" value="DEAD_box_RNA_helicase"/>
</dbReference>
<dbReference type="FunFam" id="3.40.50.300:FF:000108">
    <property type="entry name" value="ATP-dependent RNA helicase RhlE"/>
    <property type="match status" value="1"/>
</dbReference>
<dbReference type="InterPro" id="IPR028622">
    <property type="entry name" value="DEAD_helicase_RhlE"/>
</dbReference>
<evidence type="ECO:0000256" key="8">
    <source>
        <dbReference type="PROSITE-ProRule" id="PRU00552"/>
    </source>
</evidence>
<dbReference type="GO" id="GO:0005524">
    <property type="term" value="F:ATP binding"/>
    <property type="evidence" value="ECO:0007669"/>
    <property type="project" value="UniProtKB-UniRule"/>
</dbReference>
<comment type="caution">
    <text evidence="13">The sequence shown here is derived from an EMBL/GenBank/DDBJ whole genome shotgun (WGS) entry which is preliminary data.</text>
</comment>
<comment type="similarity">
    <text evidence="7">Belongs to the DEAD box helicase family. RhlE subfamily.</text>
</comment>
<gene>
    <name evidence="7" type="primary">rhlE</name>
    <name evidence="13" type="ORF">DVS81_03580</name>
</gene>
<comment type="function">
    <text evidence="7">DEAD-box RNA helicase involved in ribosome assembly. Has RNA-dependent ATPase activity and unwinds double-stranded RNA.</text>
</comment>
<keyword evidence="5 7" id="KW-0067">ATP-binding</keyword>
<dbReference type="InterPro" id="IPR000629">
    <property type="entry name" value="RNA-helicase_DEAD-box_CS"/>
</dbReference>
<dbReference type="PROSITE" id="PS51192">
    <property type="entry name" value="HELICASE_ATP_BIND_1"/>
    <property type="match status" value="1"/>
</dbReference>
<keyword evidence="2 7" id="KW-0547">Nucleotide-binding</keyword>
<dbReference type="Pfam" id="PF00271">
    <property type="entry name" value="Helicase_C"/>
    <property type="match status" value="1"/>
</dbReference>
<dbReference type="AlphaFoldDB" id="A0A369XT73"/>
<accession>A0A369XT73</accession>
<dbReference type="FunFam" id="3.40.50.300:FF:000468">
    <property type="entry name" value="ATP-dependent RNA helicase RhlE"/>
    <property type="match status" value="1"/>
</dbReference>
<evidence type="ECO:0000256" key="5">
    <source>
        <dbReference type="ARBA" id="ARBA00022840"/>
    </source>
</evidence>
<comment type="subcellular location">
    <subcellularLocation>
        <location evidence="7">Cytoplasm</location>
    </subcellularLocation>
</comment>
<feature type="compositionally biased region" description="Low complexity" evidence="9">
    <location>
        <begin position="449"/>
        <end position="459"/>
    </location>
</feature>
<keyword evidence="3 7" id="KW-0378">Hydrolase</keyword>
<dbReference type="GO" id="GO:0042255">
    <property type="term" value="P:ribosome assembly"/>
    <property type="evidence" value="ECO:0007669"/>
    <property type="project" value="InterPro"/>
</dbReference>
<dbReference type="GO" id="GO:0009266">
    <property type="term" value="P:response to temperature stimulus"/>
    <property type="evidence" value="ECO:0007669"/>
    <property type="project" value="UniProtKB-ARBA"/>
</dbReference>
<evidence type="ECO:0000256" key="4">
    <source>
        <dbReference type="ARBA" id="ARBA00022806"/>
    </source>
</evidence>